<evidence type="ECO:0000256" key="2">
    <source>
        <dbReference type="ARBA" id="ARBA00022917"/>
    </source>
</evidence>
<evidence type="ECO:0000256" key="4">
    <source>
        <dbReference type="PIRNR" id="PIRNR006181"/>
    </source>
</evidence>
<dbReference type="PANTHER" id="PTHR30411:SF0">
    <property type="entry name" value="CYS-TRNA(PRO)_CYS-TRNA(CYS) DEACYLASE YBAK"/>
    <property type="match status" value="1"/>
</dbReference>
<evidence type="ECO:0000313" key="7">
    <source>
        <dbReference type="Proteomes" id="UP000315343"/>
    </source>
</evidence>
<keyword evidence="3 4" id="KW-0456">Lyase</keyword>
<comment type="similarity">
    <text evidence="1 4">Belongs to the prolyl-tRNA editing family. YbaK/EbsC subfamily.</text>
</comment>
<dbReference type="PANTHER" id="PTHR30411">
    <property type="entry name" value="CYTOPLASMIC PROTEIN"/>
    <property type="match status" value="1"/>
</dbReference>
<dbReference type="GO" id="GO:0016829">
    <property type="term" value="F:lyase activity"/>
    <property type="evidence" value="ECO:0007669"/>
    <property type="project" value="UniProtKB-KW"/>
</dbReference>
<feature type="domain" description="YbaK/aminoacyl-tRNA synthetase-associated" evidence="5">
    <location>
        <begin position="37"/>
        <end position="148"/>
    </location>
</feature>
<dbReference type="CDD" id="cd00002">
    <property type="entry name" value="YbaK_deacylase"/>
    <property type="match status" value="1"/>
</dbReference>
<keyword evidence="2 4" id="KW-0648">Protein biosynthesis</keyword>
<dbReference type="InterPro" id="IPR004369">
    <property type="entry name" value="Prolyl-tRNA_editing_YbaK/EbsC"/>
</dbReference>
<evidence type="ECO:0000256" key="1">
    <source>
        <dbReference type="ARBA" id="ARBA00009798"/>
    </source>
</evidence>
<evidence type="ECO:0000259" key="5">
    <source>
        <dbReference type="Pfam" id="PF04073"/>
    </source>
</evidence>
<evidence type="ECO:0000256" key="3">
    <source>
        <dbReference type="ARBA" id="ARBA00023239"/>
    </source>
</evidence>
<gene>
    <name evidence="6" type="ORF">LY60_01121</name>
</gene>
<sequence>MKKINKTNAMRILDSLNIEYDCLTYECEDGKIDGVSVAHKTGQNPEAVFKTLVSLGHSKELYVFCVPVEYELDLKKAASASGEKNIELLPLKDLTKNTGYIRGGCSPIGMKKHYKTFVDESALLQDKILVSGGAIGIQMILSPDDLLRAAEASYADLI</sequence>
<dbReference type="NCBIfam" id="TIGR00011">
    <property type="entry name" value="YbaK_EbsC"/>
    <property type="match status" value="1"/>
</dbReference>
<accession>A0A562JE01</accession>
<dbReference type="GO" id="GO:0002161">
    <property type="term" value="F:aminoacyl-tRNA deacylase activity"/>
    <property type="evidence" value="ECO:0007669"/>
    <property type="project" value="InterPro"/>
</dbReference>
<dbReference type="Gene3D" id="3.90.960.10">
    <property type="entry name" value="YbaK/aminoacyl-tRNA synthetase-associated domain"/>
    <property type="match status" value="1"/>
</dbReference>
<dbReference type="EC" id="4.2.-.-" evidence="4"/>
<dbReference type="RefSeq" id="WP_246145379.1">
    <property type="nucleotide sequence ID" value="NZ_DAMBUX010000013.1"/>
</dbReference>
<dbReference type="Pfam" id="PF04073">
    <property type="entry name" value="tRNA_edit"/>
    <property type="match status" value="1"/>
</dbReference>
<comment type="caution">
    <text evidence="6">The sequence shown here is derived from an EMBL/GenBank/DDBJ whole genome shotgun (WGS) entry which is preliminary data.</text>
</comment>
<dbReference type="InterPro" id="IPR036754">
    <property type="entry name" value="YbaK/aa-tRNA-synt-asso_dom_sf"/>
</dbReference>
<dbReference type="EMBL" id="VLKH01000003">
    <property type="protein sequence ID" value="TWH81377.1"/>
    <property type="molecule type" value="Genomic_DNA"/>
</dbReference>
<reference evidence="6 7" key="1">
    <citation type="submission" date="2019-07" db="EMBL/GenBank/DDBJ databases">
        <title>Genomic Encyclopedia of Type Strains, Phase I: the one thousand microbial genomes (KMG-I) project.</title>
        <authorList>
            <person name="Kyrpides N."/>
        </authorList>
    </citation>
    <scope>NUCLEOTIDE SEQUENCE [LARGE SCALE GENOMIC DNA]</scope>
    <source>
        <strain evidence="6 7">DSM 13558</strain>
    </source>
</reference>
<evidence type="ECO:0000313" key="6">
    <source>
        <dbReference type="EMBL" id="TWH81377.1"/>
    </source>
</evidence>
<dbReference type="InterPro" id="IPR007214">
    <property type="entry name" value="YbaK/aa-tRNA-synth-assoc-dom"/>
</dbReference>
<protein>
    <recommendedName>
        <fullName evidence="4">Cys-tRNA(Pro)/Cys-tRNA(Cys) deacylase</fullName>
        <ecNumber evidence="4">4.2.-.-</ecNumber>
    </recommendedName>
</protein>
<dbReference type="PIRSF" id="PIRSF006181">
    <property type="entry name" value="EbsC_YbaK"/>
    <property type="match status" value="1"/>
</dbReference>
<proteinExistence type="inferred from homology"/>
<keyword evidence="7" id="KW-1185">Reference proteome</keyword>
<name>A0A562JE01_9FIRM</name>
<dbReference type="SUPFAM" id="SSF55826">
    <property type="entry name" value="YbaK/ProRS associated domain"/>
    <property type="match status" value="1"/>
</dbReference>
<organism evidence="6 7">
    <name type="scientific">Sedimentibacter saalensis</name>
    <dbReference type="NCBI Taxonomy" id="130788"/>
    <lineage>
        <taxon>Bacteria</taxon>
        <taxon>Bacillati</taxon>
        <taxon>Bacillota</taxon>
        <taxon>Tissierellia</taxon>
        <taxon>Sedimentibacter</taxon>
    </lineage>
</organism>
<dbReference type="Proteomes" id="UP000315343">
    <property type="component" value="Unassembled WGS sequence"/>
</dbReference>
<dbReference type="AlphaFoldDB" id="A0A562JE01"/>
<dbReference type="GO" id="GO:0006412">
    <property type="term" value="P:translation"/>
    <property type="evidence" value="ECO:0007669"/>
    <property type="project" value="UniProtKB-KW"/>
</dbReference>